<evidence type="ECO:0000313" key="2">
    <source>
        <dbReference type="Proteomes" id="UP000008553"/>
    </source>
</evidence>
<sequence length="10" mass="1236">MPILIFNFIK</sequence>
<dbReference type="EMBL" id="AABL01000104">
    <property type="protein sequence ID" value="EAA15329.1"/>
    <property type="molecule type" value="Genomic_DNA"/>
</dbReference>
<evidence type="ECO:0000313" key="1">
    <source>
        <dbReference type="EMBL" id="EAA15329.1"/>
    </source>
</evidence>
<accession>Q7RSJ0</accession>
<dbReference type="Proteomes" id="UP000008553">
    <property type="component" value="Unassembled WGS sequence"/>
</dbReference>
<reference evidence="1 2" key="1">
    <citation type="journal article" date="2002" name="Nature">
        <title>Genome sequence and comparative analysis of the model rodent malaria parasite Plasmodium yoelii yoelii.</title>
        <authorList>
            <person name="Carlton J.M."/>
            <person name="Angiuoli S.V."/>
            <person name="Suh B.B."/>
            <person name="Kooij T.W."/>
            <person name="Pertea M."/>
            <person name="Silva J.C."/>
            <person name="Ermolaeva M.D."/>
            <person name="Allen J.E."/>
            <person name="Selengut J.D."/>
            <person name="Koo H.L."/>
            <person name="Peterson J.D."/>
            <person name="Pop M."/>
            <person name="Kosack D.S."/>
            <person name="Shumway M.F."/>
            <person name="Bidwell S.L."/>
            <person name="Shallom S.J."/>
            <person name="van Aken S.E."/>
            <person name="Riedmuller S.B."/>
            <person name="Feldblyum T.V."/>
            <person name="Cho J.K."/>
            <person name="Quackenbush J."/>
            <person name="Sedegah M."/>
            <person name="Shoaibi A."/>
            <person name="Cummings L.M."/>
            <person name="Florens L."/>
            <person name="Yates J.R."/>
            <person name="Raine J.D."/>
            <person name="Sinden R.E."/>
            <person name="Harris M.A."/>
            <person name="Cunningham D.A."/>
            <person name="Preiser P.R."/>
            <person name="Bergman L.W."/>
            <person name="Vaidya A.B."/>
            <person name="van Lin L.H."/>
            <person name="Janse C.J."/>
            <person name="Waters A.P."/>
            <person name="Smith H.O."/>
            <person name="White O.R."/>
            <person name="Salzberg S.L."/>
            <person name="Venter J.C."/>
            <person name="Fraser C.M."/>
            <person name="Hoffman S.L."/>
            <person name="Gardner M.J."/>
            <person name="Carucci D.J."/>
        </authorList>
    </citation>
    <scope>NUCLEOTIDE SEQUENCE [LARGE SCALE GENOMIC DNA]</scope>
    <source>
        <strain evidence="1 2">17XNL</strain>
    </source>
</reference>
<proteinExistence type="predicted"/>
<organism evidence="1 2">
    <name type="scientific">Plasmodium yoelii yoelii</name>
    <dbReference type="NCBI Taxonomy" id="73239"/>
    <lineage>
        <taxon>Eukaryota</taxon>
        <taxon>Sar</taxon>
        <taxon>Alveolata</taxon>
        <taxon>Apicomplexa</taxon>
        <taxon>Aconoidasida</taxon>
        <taxon>Haemosporida</taxon>
        <taxon>Plasmodiidae</taxon>
        <taxon>Plasmodium</taxon>
        <taxon>Plasmodium (Vinckeia)</taxon>
    </lineage>
</organism>
<dbReference type="InParanoid" id="Q7RSJ0"/>
<keyword evidence="2" id="KW-1185">Reference proteome</keyword>
<comment type="caution">
    <text evidence="1">The sequence shown here is derived from an EMBL/GenBank/DDBJ whole genome shotgun (WGS) entry which is preliminary data.</text>
</comment>
<dbReference type="PaxDb" id="73239-Q7RSJ0"/>
<protein>
    <submittedName>
        <fullName evidence="1">Uncharacterized protein</fullName>
    </submittedName>
</protein>
<gene>
    <name evidence="1" type="ORF">PY00367</name>
</gene>
<name>Q7RSJ0_PLAYO</name>